<dbReference type="RefSeq" id="WP_038065832.1">
    <property type="nucleotide sequence ID" value="NZ_JPSL02000039.1"/>
</dbReference>
<dbReference type="PANTHER" id="PTHR40115:SF1">
    <property type="entry name" value="INNER MEMBRANE PROTEIN WITH PEPSY TM HELIX"/>
    <property type="match status" value="1"/>
</dbReference>
<keyword evidence="1" id="KW-1133">Transmembrane helix</keyword>
<keyword evidence="1" id="KW-0812">Transmembrane</keyword>
<keyword evidence="3" id="KW-1185">Reference proteome</keyword>
<dbReference type="OrthoDB" id="27171at2"/>
<feature type="transmembrane region" description="Helical" evidence="1">
    <location>
        <begin position="177"/>
        <end position="197"/>
    </location>
</feature>
<evidence type="ECO:0000256" key="1">
    <source>
        <dbReference type="SAM" id="Phobius"/>
    </source>
</evidence>
<keyword evidence="1" id="KW-0472">Membrane</keyword>
<protein>
    <submittedName>
        <fullName evidence="2">Peptidase</fullName>
    </submittedName>
</protein>
<dbReference type="Pfam" id="PF16357">
    <property type="entry name" value="PepSY_TM_like_2"/>
    <property type="match status" value="1"/>
</dbReference>
<gene>
    <name evidence="2" type="ORF">THFILI_08195</name>
</gene>
<reference evidence="2 3" key="1">
    <citation type="journal article" date="2015" name="Genome Announc.">
        <title>Draft Genome Sequence of the Thermophile Thermus filiformis ATCC 43280, Producer of Carotenoid-(Di)glucoside-Branched Fatty Acid (Di)esters and Source of Hyperthermostable Enzymes of Biotechnological Interest.</title>
        <authorList>
            <person name="Mandelli F."/>
            <person name="Oliveira Ramires B."/>
            <person name="Couger M.B."/>
            <person name="Paixao D.A."/>
            <person name="Camilo C.M."/>
            <person name="Polikarpov I."/>
            <person name="Prade R."/>
            <person name="Riano-Pachon D.M."/>
            <person name="Squina F.M."/>
        </authorList>
    </citation>
    <scope>NUCLEOTIDE SEQUENCE [LARGE SCALE GENOMIC DNA]</scope>
    <source>
        <strain evidence="2 3">ATCC 43280</strain>
    </source>
</reference>
<proteinExistence type="predicted"/>
<feature type="transmembrane region" description="Helical" evidence="1">
    <location>
        <begin position="148"/>
        <end position="171"/>
    </location>
</feature>
<dbReference type="Proteomes" id="UP000030364">
    <property type="component" value="Unassembled WGS sequence"/>
</dbReference>
<dbReference type="EMBL" id="JPSL02000039">
    <property type="protein sequence ID" value="KGQ21486.2"/>
    <property type="molecule type" value="Genomic_DNA"/>
</dbReference>
<dbReference type="STRING" id="276.THFILI_08195"/>
<dbReference type="PANTHER" id="PTHR40115">
    <property type="entry name" value="INNER MEMBRANE PROTEIN WITH PEPSY TM HELIX"/>
    <property type="match status" value="1"/>
</dbReference>
<comment type="caution">
    <text evidence="2">The sequence shown here is derived from an EMBL/GenBank/DDBJ whole genome shotgun (WGS) entry which is preliminary data.</text>
</comment>
<name>A0A0A2WMS2_THEFI</name>
<dbReference type="InterPro" id="IPR032307">
    <property type="entry name" value="PepSY_TM-like_2"/>
</dbReference>
<accession>A0A0A2WMS2</accession>
<evidence type="ECO:0000313" key="3">
    <source>
        <dbReference type="Proteomes" id="UP000030364"/>
    </source>
</evidence>
<organism evidence="2 3">
    <name type="scientific">Thermus filiformis</name>
    <dbReference type="NCBI Taxonomy" id="276"/>
    <lineage>
        <taxon>Bacteria</taxon>
        <taxon>Thermotogati</taxon>
        <taxon>Deinococcota</taxon>
        <taxon>Deinococci</taxon>
        <taxon>Thermales</taxon>
        <taxon>Thermaceae</taxon>
        <taxon>Thermus</taxon>
    </lineage>
</organism>
<evidence type="ECO:0000313" key="2">
    <source>
        <dbReference type="EMBL" id="KGQ21486.2"/>
    </source>
</evidence>
<feature type="transmembrane region" description="Helical" evidence="1">
    <location>
        <begin position="22"/>
        <end position="44"/>
    </location>
</feature>
<dbReference type="AlphaFoldDB" id="A0A0A2WMS2"/>
<sequence>MTTTRPRPRPLLSRAYAWARTLHLYLSMLSFLAILFFALTGLTLNHPEWFGGERTERLQGHLVAPANPPDLLSMAEELRARHGLRGRVAEHGLSGEEAFFSFRAPGYAADAFVNVKTGAYQLTVTSQGLVGVLNDLHKGRDAGARYGLFLDLSALFLAVVSLTGLLMGLFIRRVRLASLLTLVLGGGGMLVWFFLAAR</sequence>